<evidence type="ECO:0000256" key="2">
    <source>
        <dbReference type="ARBA" id="ARBA00007613"/>
    </source>
</evidence>
<dbReference type="PANTHER" id="PTHR30026">
    <property type="entry name" value="OUTER MEMBRANE PROTEIN TOLC"/>
    <property type="match status" value="1"/>
</dbReference>
<evidence type="ECO:0000256" key="8">
    <source>
        <dbReference type="SAM" id="SignalP"/>
    </source>
</evidence>
<evidence type="ECO:0000256" key="1">
    <source>
        <dbReference type="ARBA" id="ARBA00004442"/>
    </source>
</evidence>
<organism evidence="9 10">
    <name type="scientific">Chitinophaga alhagiae</name>
    <dbReference type="NCBI Taxonomy" id="2203219"/>
    <lineage>
        <taxon>Bacteria</taxon>
        <taxon>Pseudomonadati</taxon>
        <taxon>Bacteroidota</taxon>
        <taxon>Chitinophagia</taxon>
        <taxon>Chitinophagales</taxon>
        <taxon>Chitinophagaceae</taxon>
        <taxon>Chitinophaga</taxon>
    </lineage>
</organism>
<evidence type="ECO:0000313" key="9">
    <source>
        <dbReference type="EMBL" id="AWO02000.1"/>
    </source>
</evidence>
<feature type="chain" id="PRO_5045744253" evidence="8">
    <location>
        <begin position="22"/>
        <end position="465"/>
    </location>
</feature>
<evidence type="ECO:0000256" key="7">
    <source>
        <dbReference type="ARBA" id="ARBA00023237"/>
    </source>
</evidence>
<dbReference type="InterPro" id="IPR051906">
    <property type="entry name" value="TolC-like"/>
</dbReference>
<proteinExistence type="inferred from homology"/>
<evidence type="ECO:0000256" key="3">
    <source>
        <dbReference type="ARBA" id="ARBA00022448"/>
    </source>
</evidence>
<keyword evidence="7" id="KW-0998">Cell outer membrane</keyword>
<dbReference type="RefSeq" id="WP_119078207.1">
    <property type="nucleotide sequence ID" value="NZ_CP029600.1"/>
</dbReference>
<dbReference type="InterPro" id="IPR003423">
    <property type="entry name" value="OMP_efflux"/>
</dbReference>
<keyword evidence="8" id="KW-0732">Signal</keyword>
<feature type="signal peptide" evidence="8">
    <location>
        <begin position="1"/>
        <end position="21"/>
    </location>
</feature>
<comment type="subcellular location">
    <subcellularLocation>
        <location evidence="1">Cell outer membrane</location>
    </subcellularLocation>
</comment>
<dbReference type="SUPFAM" id="SSF56954">
    <property type="entry name" value="Outer membrane efflux proteins (OEP)"/>
    <property type="match status" value="1"/>
</dbReference>
<protein>
    <submittedName>
        <fullName evidence="9">Transporter</fullName>
    </submittedName>
</protein>
<comment type="similarity">
    <text evidence="2">Belongs to the outer membrane factor (OMF) (TC 1.B.17) family.</text>
</comment>
<accession>A0ABM6WDU4</accession>
<dbReference type="Gene3D" id="1.20.1600.10">
    <property type="entry name" value="Outer membrane efflux proteins (OEP)"/>
    <property type="match status" value="1"/>
</dbReference>
<dbReference type="Proteomes" id="UP000246099">
    <property type="component" value="Chromosome"/>
</dbReference>
<sequence length="465" mass="51543">MTRRYPVHLLLLVTCFLSAAAARGQVLTMKDAVQTALNNYGTIKAKANYANASKATAEQARRDYLPNLSVSAQQDYGTVNGQNGPLYGFGGLGVASSGLPLPDQNWNAAFGALYLANINWEFFAFGRAREKIKAAESVASRDEHDRLQEQFRHEVRVAANYLNLLAAQRLTRSWERNLERADTFRAVVKRRAANGLIAGVDSSLASAEVSNARIALTRSLDVEQEQGNQLAQFMGVAPGHFVLDSGILSRLPALVTDTVTLNTARHPVLQFYQSRINLSREQEKYIKTLNFPAFSFFSVLQTRASGFSSSYATDQTAFTHNYWDGIKPSRTNYLLGIGVTWNLTSPLRVKQQSAAQAFASKALQYEMEVADQQLKAQMVLADVKMKNALNNYREADVQIRSASEAYLQKSVMYQNGLATLVDVTQALYSLNRAETDRDVAYSNVWQALLLKAAAAGNFEIFINEF</sequence>
<dbReference type="Pfam" id="PF02321">
    <property type="entry name" value="OEP"/>
    <property type="match status" value="1"/>
</dbReference>
<evidence type="ECO:0000256" key="5">
    <source>
        <dbReference type="ARBA" id="ARBA00022692"/>
    </source>
</evidence>
<keyword evidence="6" id="KW-0472">Membrane</keyword>
<keyword evidence="5" id="KW-0812">Transmembrane</keyword>
<name>A0ABM6WDU4_9BACT</name>
<reference evidence="9 10" key="1">
    <citation type="submission" date="2018-05" db="EMBL/GenBank/DDBJ databases">
        <title>Chitinophaga sp. nov., isolated from rhizosphere soil of Alhagi.</title>
        <authorList>
            <person name="Liu Y."/>
        </authorList>
    </citation>
    <scope>NUCLEOTIDE SEQUENCE [LARGE SCALE GENOMIC DNA]</scope>
    <source>
        <strain evidence="9 10">T22</strain>
    </source>
</reference>
<dbReference type="EMBL" id="CP029600">
    <property type="protein sequence ID" value="AWO02000.1"/>
    <property type="molecule type" value="Genomic_DNA"/>
</dbReference>
<evidence type="ECO:0000256" key="4">
    <source>
        <dbReference type="ARBA" id="ARBA00022452"/>
    </source>
</evidence>
<dbReference type="PANTHER" id="PTHR30026:SF20">
    <property type="entry name" value="OUTER MEMBRANE PROTEIN TOLC"/>
    <property type="match status" value="1"/>
</dbReference>
<evidence type="ECO:0000313" key="10">
    <source>
        <dbReference type="Proteomes" id="UP000246099"/>
    </source>
</evidence>
<keyword evidence="10" id="KW-1185">Reference proteome</keyword>
<keyword evidence="3" id="KW-0813">Transport</keyword>
<gene>
    <name evidence="9" type="ORF">DLD77_09990</name>
</gene>
<evidence type="ECO:0000256" key="6">
    <source>
        <dbReference type="ARBA" id="ARBA00023136"/>
    </source>
</evidence>
<keyword evidence="4" id="KW-1134">Transmembrane beta strand</keyword>